<evidence type="ECO:0000313" key="7">
    <source>
        <dbReference type="EMBL" id="WKA07630.1"/>
    </source>
</evidence>
<evidence type="ECO:0000256" key="5">
    <source>
        <dbReference type="ARBA" id="ARBA00023242"/>
    </source>
</evidence>
<evidence type="ECO:0000256" key="3">
    <source>
        <dbReference type="ARBA" id="ARBA00023125"/>
    </source>
</evidence>
<organism evidence="7 8">
    <name type="scientific">Vitis vinifera</name>
    <name type="common">Grape</name>
    <dbReference type="NCBI Taxonomy" id="29760"/>
    <lineage>
        <taxon>Eukaryota</taxon>
        <taxon>Viridiplantae</taxon>
        <taxon>Streptophyta</taxon>
        <taxon>Embryophyta</taxon>
        <taxon>Tracheophyta</taxon>
        <taxon>Spermatophyta</taxon>
        <taxon>Magnoliopsida</taxon>
        <taxon>eudicotyledons</taxon>
        <taxon>Gunneridae</taxon>
        <taxon>Pentapetalae</taxon>
        <taxon>rosids</taxon>
        <taxon>Vitales</taxon>
        <taxon>Vitaceae</taxon>
        <taxon>Viteae</taxon>
        <taxon>Vitis</taxon>
    </lineage>
</organism>
<name>A0ABY9DIS0_VITVI</name>
<keyword evidence="3" id="KW-0238">DNA-binding</keyword>
<proteinExistence type="predicted"/>
<reference evidence="7 8" key="1">
    <citation type="journal article" date="2023" name="Hortic Res">
        <title>The complete reference genome for grapevine (Vitis vinifera L.) genetics and breeding.</title>
        <authorList>
            <person name="Shi X."/>
            <person name="Cao S."/>
            <person name="Wang X."/>
            <person name="Huang S."/>
            <person name="Wang Y."/>
            <person name="Liu Z."/>
            <person name="Liu W."/>
            <person name="Leng X."/>
            <person name="Peng Y."/>
            <person name="Wang N."/>
            <person name="Wang Y."/>
            <person name="Ma Z."/>
            <person name="Xu X."/>
            <person name="Zhang F."/>
            <person name="Xue H."/>
            <person name="Zhong H."/>
            <person name="Wang Y."/>
            <person name="Zhang K."/>
            <person name="Velt A."/>
            <person name="Avia K."/>
            <person name="Holtgrawe D."/>
            <person name="Grimplet J."/>
            <person name="Matus J.T."/>
            <person name="Ware D."/>
            <person name="Wu X."/>
            <person name="Wang H."/>
            <person name="Liu C."/>
            <person name="Fang Y."/>
            <person name="Rustenholz C."/>
            <person name="Cheng Z."/>
            <person name="Xiao H."/>
            <person name="Zhou Y."/>
        </authorList>
    </citation>
    <scope>NUCLEOTIDE SEQUENCE [LARGE SCALE GENOMIC DNA]</scope>
    <source>
        <strain evidence="8">cv. Pinot noir / PN40024</strain>
        <tissue evidence="7">Leaf</tissue>
    </source>
</reference>
<sequence>MENSEYMEKRERLMREKALKRPFLQEDQEEPGMEERDEEDKVQEEERPVEEEPENLSVEKKEPWRPIGIYTEDEEDRAPEKYEEEERPVEEEEPLYNMLDVLCEVLKPELDARWNEKNAVGHGEEKPQKEAKLVGENKDEKEWEPKKSNNSNRQPRAEDSLPEMPEELKNHIQEMGGRSVKFLMERRMFKTDEGSHLPIPIQEILTEEEERMFLGEGIGMEVEVVEPCLQHAHIAIRKWKVGKGHNYVFANKNWVNVVERNALWKGTVVQVWSFRNMDSKLCFAVVRV</sequence>
<keyword evidence="8" id="KW-1185">Reference proteome</keyword>
<evidence type="ECO:0000256" key="4">
    <source>
        <dbReference type="ARBA" id="ARBA00023163"/>
    </source>
</evidence>
<dbReference type="PANTHER" id="PTHR31541:SF25">
    <property type="entry name" value="GAMMA-GLIADIN B"/>
    <property type="match status" value="1"/>
</dbReference>
<evidence type="ECO:0000256" key="1">
    <source>
        <dbReference type="ARBA" id="ARBA00004123"/>
    </source>
</evidence>
<keyword evidence="5" id="KW-0539">Nucleus</keyword>
<evidence type="ECO:0000313" key="8">
    <source>
        <dbReference type="Proteomes" id="UP001227230"/>
    </source>
</evidence>
<dbReference type="EMBL" id="CP126663">
    <property type="protein sequence ID" value="WKA07630.1"/>
    <property type="molecule type" value="Genomic_DNA"/>
</dbReference>
<keyword evidence="2" id="KW-0805">Transcription regulation</keyword>
<feature type="compositionally biased region" description="Acidic residues" evidence="6">
    <location>
        <begin position="71"/>
        <end position="93"/>
    </location>
</feature>
<dbReference type="Proteomes" id="UP001227230">
    <property type="component" value="Chromosome 16"/>
</dbReference>
<evidence type="ECO:0000256" key="6">
    <source>
        <dbReference type="SAM" id="MobiDB-lite"/>
    </source>
</evidence>
<accession>A0ABY9DIS0</accession>
<dbReference type="InterPro" id="IPR015300">
    <property type="entry name" value="DNA-bd_pseudobarrel_sf"/>
</dbReference>
<feature type="compositionally biased region" description="Basic and acidic residues" evidence="6">
    <location>
        <begin position="122"/>
        <end position="147"/>
    </location>
</feature>
<feature type="region of interest" description="Disordered" evidence="6">
    <location>
        <begin position="117"/>
        <end position="164"/>
    </location>
</feature>
<gene>
    <name evidence="7" type="ORF">VitviT2T_025428</name>
</gene>
<dbReference type="InterPro" id="IPR005508">
    <property type="entry name" value="At2g31720-like"/>
</dbReference>
<feature type="region of interest" description="Disordered" evidence="6">
    <location>
        <begin position="1"/>
        <end position="93"/>
    </location>
</feature>
<feature type="compositionally biased region" description="Acidic residues" evidence="6">
    <location>
        <begin position="26"/>
        <end position="54"/>
    </location>
</feature>
<dbReference type="Gene3D" id="2.40.330.10">
    <property type="entry name" value="DNA-binding pseudobarrel domain"/>
    <property type="match status" value="1"/>
</dbReference>
<keyword evidence="4" id="KW-0804">Transcription</keyword>
<dbReference type="PANTHER" id="PTHR31541">
    <property type="entry name" value="B3 DOMAIN PLANT PROTEIN-RELATED"/>
    <property type="match status" value="1"/>
</dbReference>
<evidence type="ECO:0000256" key="2">
    <source>
        <dbReference type="ARBA" id="ARBA00023015"/>
    </source>
</evidence>
<evidence type="ECO:0008006" key="9">
    <source>
        <dbReference type="Google" id="ProtNLM"/>
    </source>
</evidence>
<protein>
    <recommendedName>
        <fullName evidence="9">B3 domain-containing protein</fullName>
    </recommendedName>
</protein>
<feature type="compositionally biased region" description="Basic and acidic residues" evidence="6">
    <location>
        <begin position="1"/>
        <end position="19"/>
    </location>
</feature>
<comment type="subcellular location">
    <subcellularLocation>
        <location evidence="1">Nucleus</location>
    </subcellularLocation>
</comment>